<evidence type="ECO:0000256" key="8">
    <source>
        <dbReference type="ARBA" id="ARBA00022840"/>
    </source>
</evidence>
<evidence type="ECO:0000256" key="5">
    <source>
        <dbReference type="ARBA" id="ARBA00022694"/>
    </source>
</evidence>
<evidence type="ECO:0000256" key="3">
    <source>
        <dbReference type="ARBA" id="ARBA00019010"/>
    </source>
</evidence>
<feature type="domain" description="Aminoglycoside phosphotransferase" evidence="11">
    <location>
        <begin position="177"/>
        <end position="408"/>
    </location>
</feature>
<sequence>MDDHSPPFLTLHSASPAQTTALAQALAAALRPGDSVLLSGQVGAGKTHLARAVIQARQGDMAEDVPSPTFTIVQTYDDPQGTEIWHADLYRLTHADELTELGLDEARDHAITLVEWPERLGFAPDGALSVTIMVGADADARDITLRGAGWAARLADLPRAIERAAFIESTGRGDQRVTALAGDASARRYFRLTGGLGPAILMDAPVDGNGPPERFTRVARWLTERGFSAPRILAEDAERGFLLLEDLGDDLVARLIDAHPEIYPAITAFLVALHQHAPPDWAPVLDGPALSDQVGLFAEHYLTAVGATTDQRALARGIGPAIAALYGRHAGDAPVLALRDFHAENLLWLPERPDVARLGLLDFQDAVAAHPAYDLISVLADVRRDTPPGVAQAEMRRYAEMTGRDPVRFATVCGLLTAQRNLRIMGIFTRLALSGKPRYLAFMPRVWAQIGQALADPALADLAAIVERMPAPDPAIVERIMSRCPR</sequence>
<keyword evidence="9" id="KW-0460">Magnesium</keyword>
<dbReference type="InterPro" id="IPR002575">
    <property type="entry name" value="Aminoglycoside_PTrfase"/>
</dbReference>
<gene>
    <name evidence="12" type="primary">tsaE</name>
    <name evidence="12" type="ORF">ACFSCT_02140</name>
</gene>
<dbReference type="EMBL" id="JBHUEN010000006">
    <property type="protein sequence ID" value="MFD1880513.1"/>
    <property type="molecule type" value="Genomic_DNA"/>
</dbReference>
<evidence type="ECO:0000256" key="10">
    <source>
        <dbReference type="ARBA" id="ARBA00032441"/>
    </source>
</evidence>
<accession>A0ABW4R2Z6</accession>
<keyword evidence="8" id="KW-0067">ATP-binding</keyword>
<dbReference type="Proteomes" id="UP001597213">
    <property type="component" value="Unassembled WGS sequence"/>
</dbReference>
<evidence type="ECO:0000256" key="2">
    <source>
        <dbReference type="ARBA" id="ARBA00007599"/>
    </source>
</evidence>
<keyword evidence="6" id="KW-0479">Metal-binding</keyword>
<reference evidence="13" key="1">
    <citation type="journal article" date="2019" name="Int. J. Syst. Evol. Microbiol.">
        <title>The Global Catalogue of Microorganisms (GCM) 10K type strain sequencing project: providing services to taxonomists for standard genome sequencing and annotation.</title>
        <authorList>
            <consortium name="The Broad Institute Genomics Platform"/>
            <consortium name="The Broad Institute Genome Sequencing Center for Infectious Disease"/>
            <person name="Wu L."/>
            <person name="Ma J."/>
        </authorList>
    </citation>
    <scope>NUCLEOTIDE SEQUENCE [LARGE SCALE GENOMIC DNA]</scope>
    <source>
        <strain evidence="13">CCUG 56029</strain>
    </source>
</reference>
<comment type="similarity">
    <text evidence="2">Belongs to the TsaE family.</text>
</comment>
<dbReference type="Pfam" id="PF01636">
    <property type="entry name" value="APH"/>
    <property type="match status" value="1"/>
</dbReference>
<name>A0ABW4R2Z6_9RHOB</name>
<dbReference type="Gene3D" id="3.40.50.300">
    <property type="entry name" value="P-loop containing nucleotide triphosphate hydrolases"/>
    <property type="match status" value="1"/>
</dbReference>
<evidence type="ECO:0000313" key="13">
    <source>
        <dbReference type="Proteomes" id="UP001597213"/>
    </source>
</evidence>
<dbReference type="InterPro" id="IPR011009">
    <property type="entry name" value="Kinase-like_dom_sf"/>
</dbReference>
<evidence type="ECO:0000256" key="6">
    <source>
        <dbReference type="ARBA" id="ARBA00022723"/>
    </source>
</evidence>
<protein>
    <recommendedName>
        <fullName evidence="3">tRNA threonylcarbamoyladenosine biosynthesis protein TsaE</fullName>
    </recommendedName>
    <alternativeName>
        <fullName evidence="10">t(6)A37 threonylcarbamoyladenosine biosynthesis protein TsaE</fullName>
    </alternativeName>
</protein>
<evidence type="ECO:0000259" key="11">
    <source>
        <dbReference type="Pfam" id="PF01636"/>
    </source>
</evidence>
<evidence type="ECO:0000256" key="4">
    <source>
        <dbReference type="ARBA" id="ARBA00022490"/>
    </source>
</evidence>
<evidence type="ECO:0000256" key="1">
    <source>
        <dbReference type="ARBA" id="ARBA00004496"/>
    </source>
</evidence>
<dbReference type="InterPro" id="IPR003442">
    <property type="entry name" value="T6A_TsaE"/>
</dbReference>
<evidence type="ECO:0000313" key="12">
    <source>
        <dbReference type="EMBL" id="MFD1880513.1"/>
    </source>
</evidence>
<dbReference type="Pfam" id="PF02367">
    <property type="entry name" value="TsaE"/>
    <property type="match status" value="1"/>
</dbReference>
<organism evidence="12 13">
    <name type="scientific">Paracoccus pacificus</name>
    <dbReference type="NCBI Taxonomy" id="1463598"/>
    <lineage>
        <taxon>Bacteria</taxon>
        <taxon>Pseudomonadati</taxon>
        <taxon>Pseudomonadota</taxon>
        <taxon>Alphaproteobacteria</taxon>
        <taxon>Rhodobacterales</taxon>
        <taxon>Paracoccaceae</taxon>
        <taxon>Paracoccus</taxon>
    </lineage>
</organism>
<dbReference type="InterPro" id="IPR027417">
    <property type="entry name" value="P-loop_NTPase"/>
</dbReference>
<dbReference type="SUPFAM" id="SSF52540">
    <property type="entry name" value="P-loop containing nucleoside triphosphate hydrolases"/>
    <property type="match status" value="1"/>
</dbReference>
<dbReference type="Gene3D" id="3.90.1200.10">
    <property type="match status" value="1"/>
</dbReference>
<evidence type="ECO:0000256" key="7">
    <source>
        <dbReference type="ARBA" id="ARBA00022741"/>
    </source>
</evidence>
<keyword evidence="5" id="KW-0819">tRNA processing</keyword>
<keyword evidence="13" id="KW-1185">Reference proteome</keyword>
<keyword evidence="4" id="KW-0963">Cytoplasm</keyword>
<evidence type="ECO:0000256" key="9">
    <source>
        <dbReference type="ARBA" id="ARBA00022842"/>
    </source>
</evidence>
<dbReference type="Gene3D" id="3.30.200.20">
    <property type="entry name" value="Phosphorylase Kinase, domain 1"/>
    <property type="match status" value="1"/>
</dbReference>
<keyword evidence="7" id="KW-0547">Nucleotide-binding</keyword>
<proteinExistence type="inferred from homology"/>
<dbReference type="SUPFAM" id="SSF56112">
    <property type="entry name" value="Protein kinase-like (PK-like)"/>
    <property type="match status" value="1"/>
</dbReference>
<comment type="subcellular location">
    <subcellularLocation>
        <location evidence="1">Cytoplasm</location>
    </subcellularLocation>
</comment>
<dbReference type="PANTHER" id="PTHR33540:SF2">
    <property type="entry name" value="TRNA THREONYLCARBAMOYLADENOSINE BIOSYNTHESIS PROTEIN TSAE"/>
    <property type="match status" value="1"/>
</dbReference>
<dbReference type="PANTHER" id="PTHR33540">
    <property type="entry name" value="TRNA THREONYLCARBAMOYLADENOSINE BIOSYNTHESIS PROTEIN TSAE"/>
    <property type="match status" value="1"/>
</dbReference>
<comment type="caution">
    <text evidence="12">The sequence shown here is derived from an EMBL/GenBank/DDBJ whole genome shotgun (WGS) entry which is preliminary data.</text>
</comment>
<dbReference type="NCBIfam" id="TIGR00150">
    <property type="entry name" value="T6A_YjeE"/>
    <property type="match status" value="1"/>
</dbReference>
<dbReference type="RefSeq" id="WP_379139753.1">
    <property type="nucleotide sequence ID" value="NZ_JBHUEN010000006.1"/>
</dbReference>